<comment type="caution">
    <text evidence="1">The sequence shown here is derived from an EMBL/GenBank/DDBJ whole genome shotgun (WGS) entry which is preliminary data.</text>
</comment>
<reference evidence="1" key="2">
    <citation type="journal article" date="2020" name="Nat. Commun.">
        <title>Large-scale genome sequencing of mycorrhizal fungi provides insights into the early evolution of symbiotic traits.</title>
        <authorList>
            <person name="Miyauchi S."/>
            <person name="Kiss E."/>
            <person name="Kuo A."/>
            <person name="Drula E."/>
            <person name="Kohler A."/>
            <person name="Sanchez-Garcia M."/>
            <person name="Morin E."/>
            <person name="Andreopoulos B."/>
            <person name="Barry K.W."/>
            <person name="Bonito G."/>
            <person name="Buee M."/>
            <person name="Carver A."/>
            <person name="Chen C."/>
            <person name="Cichocki N."/>
            <person name="Clum A."/>
            <person name="Culley D."/>
            <person name="Crous P.W."/>
            <person name="Fauchery L."/>
            <person name="Girlanda M."/>
            <person name="Hayes R.D."/>
            <person name="Keri Z."/>
            <person name="LaButti K."/>
            <person name="Lipzen A."/>
            <person name="Lombard V."/>
            <person name="Magnuson J."/>
            <person name="Maillard F."/>
            <person name="Murat C."/>
            <person name="Nolan M."/>
            <person name="Ohm R.A."/>
            <person name="Pangilinan J."/>
            <person name="Pereira M.F."/>
            <person name="Perotto S."/>
            <person name="Peter M."/>
            <person name="Pfister S."/>
            <person name="Riley R."/>
            <person name="Sitrit Y."/>
            <person name="Stielow J.B."/>
            <person name="Szollosi G."/>
            <person name="Zifcakova L."/>
            <person name="Stursova M."/>
            <person name="Spatafora J.W."/>
            <person name="Tedersoo L."/>
            <person name="Vaario L.M."/>
            <person name="Yamada A."/>
            <person name="Yan M."/>
            <person name="Wang P."/>
            <person name="Xu J."/>
            <person name="Bruns T."/>
            <person name="Baldrian P."/>
            <person name="Vilgalys R."/>
            <person name="Dunand C."/>
            <person name="Henrissat B."/>
            <person name="Grigoriev I.V."/>
            <person name="Hibbett D."/>
            <person name="Nagy L.G."/>
            <person name="Martin F.M."/>
        </authorList>
    </citation>
    <scope>NUCLEOTIDE SEQUENCE</scope>
    <source>
        <strain evidence="1">P2</strain>
    </source>
</reference>
<evidence type="ECO:0000313" key="2">
    <source>
        <dbReference type="Proteomes" id="UP000886501"/>
    </source>
</evidence>
<keyword evidence="2" id="KW-1185">Reference proteome</keyword>
<proteinExistence type="predicted"/>
<sequence>MYKIEKLDNFRFLYTLLASKSSHPLRIEDVVSEEIHREIQLVGELADISYCSRIALERVFKRIELFSRKHFPLEGYEAVTSSNLILPFEGEVANVMGLVAYRPTTKQLVVSICGTRTGFMSMYTGLEALAFKDIRKGLEEEEVRELVLTGHSMGAALSYYLAVGLLTNDGMLPPGIRIKVVTFGSPRVEEYRFSHGQDSFQEYSVRAYNDGIPMLPPTHRPPLHPKGGHNYYNGRELEKLVRRVGVLSKLMKDEDDLWVESYVEEVARVEKYSLT</sequence>
<reference evidence="1" key="1">
    <citation type="submission" date="2019-10" db="EMBL/GenBank/DDBJ databases">
        <authorList>
            <consortium name="DOE Joint Genome Institute"/>
            <person name="Kuo A."/>
            <person name="Miyauchi S."/>
            <person name="Kiss E."/>
            <person name="Drula E."/>
            <person name="Kohler A."/>
            <person name="Sanchez-Garcia M."/>
            <person name="Andreopoulos B."/>
            <person name="Barry K.W."/>
            <person name="Bonito G."/>
            <person name="Buee M."/>
            <person name="Carver A."/>
            <person name="Chen C."/>
            <person name="Cichocki N."/>
            <person name="Clum A."/>
            <person name="Culley D."/>
            <person name="Crous P.W."/>
            <person name="Fauchery L."/>
            <person name="Girlanda M."/>
            <person name="Hayes R."/>
            <person name="Keri Z."/>
            <person name="Labutti K."/>
            <person name="Lipzen A."/>
            <person name="Lombard V."/>
            <person name="Magnuson J."/>
            <person name="Maillard F."/>
            <person name="Morin E."/>
            <person name="Murat C."/>
            <person name="Nolan M."/>
            <person name="Ohm R."/>
            <person name="Pangilinan J."/>
            <person name="Pereira M."/>
            <person name="Perotto S."/>
            <person name="Peter M."/>
            <person name="Riley R."/>
            <person name="Sitrit Y."/>
            <person name="Stielow B."/>
            <person name="Szollosi G."/>
            <person name="Zifcakova L."/>
            <person name="Stursova M."/>
            <person name="Spatafora J.W."/>
            <person name="Tedersoo L."/>
            <person name="Vaario L.-M."/>
            <person name="Yamada A."/>
            <person name="Yan M."/>
            <person name="Wang P."/>
            <person name="Xu J."/>
            <person name="Bruns T."/>
            <person name="Baldrian P."/>
            <person name="Vilgalys R."/>
            <person name="Henrissat B."/>
            <person name="Grigoriev I.V."/>
            <person name="Hibbett D."/>
            <person name="Nagy L.G."/>
            <person name="Martin F.M."/>
        </authorList>
    </citation>
    <scope>NUCLEOTIDE SEQUENCE</scope>
    <source>
        <strain evidence="1">P2</strain>
    </source>
</reference>
<dbReference type="EMBL" id="MU117971">
    <property type="protein sequence ID" value="KAF9652039.1"/>
    <property type="molecule type" value="Genomic_DNA"/>
</dbReference>
<organism evidence="1 2">
    <name type="scientific">Thelephora ganbajun</name>
    <name type="common">Ganba fungus</name>
    <dbReference type="NCBI Taxonomy" id="370292"/>
    <lineage>
        <taxon>Eukaryota</taxon>
        <taxon>Fungi</taxon>
        <taxon>Dikarya</taxon>
        <taxon>Basidiomycota</taxon>
        <taxon>Agaricomycotina</taxon>
        <taxon>Agaricomycetes</taxon>
        <taxon>Thelephorales</taxon>
        <taxon>Thelephoraceae</taxon>
        <taxon>Thelephora</taxon>
    </lineage>
</organism>
<gene>
    <name evidence="1" type="ORF">BDM02DRAFT_3153983</name>
</gene>
<evidence type="ECO:0000313" key="1">
    <source>
        <dbReference type="EMBL" id="KAF9652039.1"/>
    </source>
</evidence>
<dbReference type="Proteomes" id="UP000886501">
    <property type="component" value="Unassembled WGS sequence"/>
</dbReference>
<name>A0ACB6ZR38_THEGA</name>
<accession>A0ACB6ZR38</accession>
<protein>
    <submittedName>
        <fullName evidence="1">Alpha/beta-hydrolase</fullName>
    </submittedName>
</protein>